<evidence type="ECO:0000256" key="10">
    <source>
        <dbReference type="SAM" id="Coils"/>
    </source>
</evidence>
<sequence length="1815" mass="208031">MSFSPGNEGIESPDQKLSRVTMCLDTEFLNTQDGAKSENMKVYARVRPMLQKEEDEGYLECIAAIDEEVVRAVVPATSAKSKNSAQNCQDVYDFKYTGAFGPESGQFVFFEQTIMDIMQGFIEGQNCLIFNYGITNSGKTYTLQGDENNPGIIPLAMHLFFGAIEHQLMDGLSVKPEKFSDIVILKDSERVQELRLKEELLKISCQESFNKTAASGSPNSLEKSFAQILCDCFRDGFKYQTETTLPAEEMASAQSALYMREVSKKSADQQPGQCNIWVSFIEIYNEYIYDLLQPNINQRAKLSLAEDQNGDVYIKGAREIYVANSTEAIKLLNVGRRNLRIASTKLNYQSSRSHCIFTVKVARVYDDDNGTTGRVNRISFCDLAGSERAAKSQTSGMRLKEAGYINTSLMVLGRCLDQLRLNQTARDKKMIPFRESKLTRLFSNHFLGKGKAVMIANASPCEYTFDETLNVLRFSALAKDLTINDSYISMTSSSLQDLTNQWMVSKGRLSEAPEDQTIDMDSEMQERDEMIEKLLDLADSLKNNLESEKKEKLELETKIRQDVCNEYAEYSDQLLDSQKKNYEDQIQSIKELYQKRLEEMEAKYEKRIKDLKAEYEASSDESFENSMNKTNVDDNAGEILINFSPAANLPVKQEIETNVSMAANTSMDCFGTLNECNDVNNISDIQLLKENLKFVAKELEAAKEKLDKTTQSLKEVQTEEAIAKEKCDSLNCKLLEANQVLEEYQKELDQFKSTCVMNDNEIDSLLEEKRNLQDNILSLSDKLAFVTAEMERLQKDNELKEKSLTESEKKIADLEEKIEQLASELQDSVAALKEEKEKLIELETEYANYKNCSIATKDFEDLKQKFDVISEQLDKLTAENELLKKDKLEIEESYEKEKMQVIEEMDVLEQKCKELSSQLEECTQTLSKEKSDFESLQIEFENHRNNYTSAMEDLNNLKEKHADVFEELGLATTKIELLKKEKLLAETEHDQEKTNLRNEMTKLEEKCKELSMKSENLTEVTATEKSKFDALEAEYESYKNRVNALTRDQEESNEKFAMISKQLDLASTRIEELQKEKLQTEKLSEGNYELLEKLKDTEKSLKEASNDIEEYKSKIHAFETRIEELESTCASYKKDNSELEKKLKDLQEEFKLLSEELDTASDERCKKLNSELEGMIETLEQEKIKVTELESKCSAYEIENEKLLQNLKDSEEKSALLSEQMEKSEVKEQYDSLSLSLEEANNQIEVQKLKIDELESACSTYKTSNSELINEVKDLQEKLTVVSEELVIAKAGDDKAKELNEELENITQALQEEKSKINELVSKCSAYEAENAKLSQDIKDFEAQAMNSEETISRSDKIENLTLRLEEVTQQLEDRKSKIDQLEEEYSRLKSENTELLNNLNAEKQISAQLSEEHALALSEVNKLQKEINQALEAHSKALTDLKTKEAATQEKYEDLSLKIKETSDTIDVQKAKITELESENKKYVNKNMQLSENLKTLKEKNDTMSETYAPLLQILEKCELCATHKIKFLHSSSIKNLEQMTDMNRQIKEKESSIEELERALCDSQKQLKESEAKAKKQLNALKQQHSIEIEELMHLKKLVEDENRKLKVDITEVKEKETEAKMEKDEEKMKCVQNQPRSTSNTSKGRKKRSLSDISKEENDNSQNKENSDQDVIKIVKDAADKNVQSKRRRVLRQRQDPIVTDTDSNEQESDEEYQPRKATTRKRGQVKEQKPVQKKPAAKEPKVPVIRTSRRKLQEDTENVSPVKKAMAFVGSKIRSAAQAVSNMPSPRITRGRKKLFNADAPSTPLDRKWKY</sequence>
<dbReference type="GO" id="GO:0005634">
    <property type="term" value="C:nucleus"/>
    <property type="evidence" value="ECO:0007669"/>
    <property type="project" value="TreeGrafter"/>
</dbReference>
<evidence type="ECO:0000313" key="14">
    <source>
        <dbReference type="Proteomes" id="UP000886998"/>
    </source>
</evidence>
<feature type="region of interest" description="Disordered" evidence="11">
    <location>
        <begin position="1619"/>
        <end position="1765"/>
    </location>
</feature>
<dbReference type="GO" id="GO:0007018">
    <property type="term" value="P:microtubule-based movement"/>
    <property type="evidence" value="ECO:0007669"/>
    <property type="project" value="InterPro"/>
</dbReference>
<dbReference type="OrthoDB" id="6436009at2759"/>
<dbReference type="Proteomes" id="UP000886998">
    <property type="component" value="Unassembled WGS sequence"/>
</dbReference>
<keyword evidence="8" id="KW-0206">Cytoskeleton</keyword>
<evidence type="ECO:0000256" key="6">
    <source>
        <dbReference type="ARBA" id="ARBA00023054"/>
    </source>
</evidence>
<feature type="domain" description="Kinesin motor" evidence="12">
    <location>
        <begin position="39"/>
        <end position="481"/>
    </location>
</feature>
<dbReference type="PROSITE" id="PS50067">
    <property type="entry name" value="KINESIN_MOTOR_2"/>
    <property type="match status" value="1"/>
</dbReference>
<dbReference type="SMART" id="SM00129">
    <property type="entry name" value="KISc"/>
    <property type="match status" value="1"/>
</dbReference>
<protein>
    <submittedName>
        <fullName evidence="13">Kinesin-like protein KIF20A</fullName>
    </submittedName>
</protein>
<organism evidence="13 14">
    <name type="scientific">Trichonephila inaurata madagascariensis</name>
    <dbReference type="NCBI Taxonomy" id="2747483"/>
    <lineage>
        <taxon>Eukaryota</taxon>
        <taxon>Metazoa</taxon>
        <taxon>Ecdysozoa</taxon>
        <taxon>Arthropoda</taxon>
        <taxon>Chelicerata</taxon>
        <taxon>Arachnida</taxon>
        <taxon>Araneae</taxon>
        <taxon>Araneomorphae</taxon>
        <taxon>Entelegynae</taxon>
        <taxon>Araneoidea</taxon>
        <taxon>Nephilidae</taxon>
        <taxon>Trichonephila</taxon>
        <taxon>Trichonephila inaurata</taxon>
    </lineage>
</organism>
<dbReference type="EMBL" id="BMAV01024063">
    <property type="protein sequence ID" value="GFS29801.1"/>
    <property type="molecule type" value="Genomic_DNA"/>
</dbReference>
<feature type="compositionally biased region" description="Basic and acidic residues" evidence="11">
    <location>
        <begin position="1652"/>
        <end position="1661"/>
    </location>
</feature>
<evidence type="ECO:0000256" key="2">
    <source>
        <dbReference type="ARBA" id="ARBA00022490"/>
    </source>
</evidence>
<dbReference type="SUPFAM" id="SSF52540">
    <property type="entry name" value="P-loop containing nucleoside triphosphate hydrolases"/>
    <property type="match status" value="1"/>
</dbReference>
<feature type="compositionally biased region" description="Acidic residues" evidence="11">
    <location>
        <begin position="1706"/>
        <end position="1715"/>
    </location>
</feature>
<evidence type="ECO:0000256" key="3">
    <source>
        <dbReference type="ARBA" id="ARBA00022553"/>
    </source>
</evidence>
<feature type="compositionally biased region" description="Basic and acidic residues" evidence="11">
    <location>
        <begin position="1668"/>
        <end position="1683"/>
    </location>
</feature>
<dbReference type="GO" id="GO:0090307">
    <property type="term" value="P:mitotic spindle assembly"/>
    <property type="evidence" value="ECO:0007669"/>
    <property type="project" value="TreeGrafter"/>
</dbReference>
<comment type="subcellular location">
    <subcellularLocation>
        <location evidence="1">Cytoplasm</location>
        <location evidence="1">Cytoskeleton</location>
        <location evidence="1">Spindle</location>
    </subcellularLocation>
</comment>
<dbReference type="PANTHER" id="PTHR47970">
    <property type="entry name" value="KINESIN-LIKE PROTEIN KIF11"/>
    <property type="match status" value="1"/>
</dbReference>
<feature type="region of interest" description="Disordered" evidence="11">
    <location>
        <begin position="1784"/>
        <end position="1815"/>
    </location>
</feature>
<keyword evidence="2" id="KW-0963">Cytoplasm</keyword>
<keyword evidence="3" id="KW-0597">Phosphoprotein</keyword>
<comment type="caution">
    <text evidence="13">The sequence shown here is derived from an EMBL/GenBank/DDBJ whole genome shotgun (WGS) entry which is preliminary data.</text>
</comment>
<dbReference type="GO" id="GO:0051231">
    <property type="term" value="P:spindle elongation"/>
    <property type="evidence" value="ECO:0007669"/>
    <property type="project" value="TreeGrafter"/>
</dbReference>
<proteinExistence type="inferred from homology"/>
<dbReference type="PANTHER" id="PTHR47970:SF29">
    <property type="entry name" value="KINESIN FAMILY MEMBER 20B"/>
    <property type="match status" value="1"/>
</dbReference>
<dbReference type="Gene3D" id="1.10.287.1490">
    <property type="match status" value="2"/>
</dbReference>
<keyword evidence="5 9" id="KW-0067">ATP-binding</keyword>
<keyword evidence="4 9" id="KW-0547">Nucleotide-binding</keyword>
<dbReference type="GO" id="GO:0008017">
    <property type="term" value="F:microtubule binding"/>
    <property type="evidence" value="ECO:0007669"/>
    <property type="project" value="InterPro"/>
</dbReference>
<dbReference type="GO" id="GO:0008574">
    <property type="term" value="F:plus-end-directed microtubule motor activity"/>
    <property type="evidence" value="ECO:0007669"/>
    <property type="project" value="TreeGrafter"/>
</dbReference>
<feature type="compositionally biased region" description="Basic and acidic residues" evidence="11">
    <location>
        <begin position="1619"/>
        <end position="1632"/>
    </location>
</feature>
<name>A0A8X6I3L2_9ARAC</name>
<evidence type="ECO:0000256" key="7">
    <source>
        <dbReference type="ARBA" id="ARBA00023175"/>
    </source>
</evidence>
<keyword evidence="7 9" id="KW-0505">Motor protein</keyword>
<evidence type="ECO:0000313" key="13">
    <source>
        <dbReference type="EMBL" id="GFS29801.1"/>
    </source>
</evidence>
<evidence type="ECO:0000256" key="9">
    <source>
        <dbReference type="PROSITE-ProRule" id="PRU00283"/>
    </source>
</evidence>
<reference evidence="13" key="1">
    <citation type="submission" date="2020-08" db="EMBL/GenBank/DDBJ databases">
        <title>Multicomponent nature underlies the extraordinary mechanical properties of spider dragline silk.</title>
        <authorList>
            <person name="Kono N."/>
            <person name="Nakamura H."/>
            <person name="Mori M."/>
            <person name="Yoshida Y."/>
            <person name="Ohtoshi R."/>
            <person name="Malay A.D."/>
            <person name="Moran D.A.P."/>
            <person name="Tomita M."/>
            <person name="Numata K."/>
            <person name="Arakawa K."/>
        </authorList>
    </citation>
    <scope>NUCLEOTIDE SEQUENCE</scope>
</reference>
<dbReference type="InterPro" id="IPR047149">
    <property type="entry name" value="KIF11-like"/>
</dbReference>
<dbReference type="Pfam" id="PF00225">
    <property type="entry name" value="Kinesin"/>
    <property type="match status" value="1"/>
</dbReference>
<evidence type="ECO:0000256" key="1">
    <source>
        <dbReference type="ARBA" id="ARBA00004186"/>
    </source>
</evidence>
<feature type="coiled-coil region" evidence="10">
    <location>
        <begin position="685"/>
        <end position="1508"/>
    </location>
</feature>
<evidence type="ECO:0000256" key="4">
    <source>
        <dbReference type="ARBA" id="ARBA00022741"/>
    </source>
</evidence>
<feature type="binding site" evidence="9">
    <location>
        <begin position="133"/>
        <end position="140"/>
    </location>
    <ligand>
        <name>ATP</name>
        <dbReference type="ChEBI" id="CHEBI:30616"/>
    </ligand>
</feature>
<evidence type="ECO:0000256" key="11">
    <source>
        <dbReference type="SAM" id="MobiDB-lite"/>
    </source>
</evidence>
<dbReference type="InterPro" id="IPR001752">
    <property type="entry name" value="Kinesin_motor_dom"/>
</dbReference>
<dbReference type="InterPro" id="IPR036961">
    <property type="entry name" value="Kinesin_motor_dom_sf"/>
</dbReference>
<feature type="compositionally biased region" description="Basic and acidic residues" evidence="11">
    <location>
        <begin position="1728"/>
        <end position="1745"/>
    </location>
</feature>
<keyword evidence="14" id="KW-1185">Reference proteome</keyword>
<gene>
    <name evidence="13" type="primary">KIF20A</name>
    <name evidence="13" type="ORF">TNIN_145751</name>
</gene>
<dbReference type="SUPFAM" id="SSF57997">
    <property type="entry name" value="Tropomyosin"/>
    <property type="match status" value="2"/>
</dbReference>
<dbReference type="InterPro" id="IPR027417">
    <property type="entry name" value="P-loop_NTPase"/>
</dbReference>
<evidence type="ECO:0000256" key="5">
    <source>
        <dbReference type="ARBA" id="ARBA00022840"/>
    </source>
</evidence>
<feature type="coiled-coil region" evidence="10">
    <location>
        <begin position="524"/>
        <end position="621"/>
    </location>
</feature>
<dbReference type="GO" id="GO:0005524">
    <property type="term" value="F:ATP binding"/>
    <property type="evidence" value="ECO:0007669"/>
    <property type="project" value="UniProtKB-UniRule"/>
</dbReference>
<dbReference type="GO" id="GO:0072686">
    <property type="term" value="C:mitotic spindle"/>
    <property type="evidence" value="ECO:0007669"/>
    <property type="project" value="TreeGrafter"/>
</dbReference>
<dbReference type="GO" id="GO:0005876">
    <property type="term" value="C:spindle microtubule"/>
    <property type="evidence" value="ECO:0007669"/>
    <property type="project" value="TreeGrafter"/>
</dbReference>
<evidence type="ECO:0000259" key="12">
    <source>
        <dbReference type="PROSITE" id="PS50067"/>
    </source>
</evidence>
<feature type="compositionally biased region" description="Polar residues" evidence="11">
    <location>
        <begin position="1634"/>
        <end position="1645"/>
    </location>
</feature>
<accession>A0A8X6I3L2</accession>
<dbReference type="Gene3D" id="3.40.850.10">
    <property type="entry name" value="Kinesin motor domain"/>
    <property type="match status" value="1"/>
</dbReference>
<dbReference type="PRINTS" id="PR00380">
    <property type="entry name" value="KINESINHEAVY"/>
</dbReference>
<evidence type="ECO:0000256" key="8">
    <source>
        <dbReference type="ARBA" id="ARBA00023212"/>
    </source>
</evidence>
<comment type="similarity">
    <text evidence="9">Belongs to the TRAFAC class myosin-kinesin ATPase superfamily. Kinesin family.</text>
</comment>
<keyword evidence="6 10" id="KW-0175">Coiled coil</keyword>